<sequence length="295" mass="32152">MECSAAFSECSTGGCRCKKGFQRDGKGGCKPISYNCINNGKPLMISDEIVMCSMKTALAKLVFSSMKHNTTNATDLAALNATVSADWPASGRDDCPEGHYCVPLFDDASKPGYYQGFCCPSPGETRPVCPVGEPHETSFPPDYGCLDCPVEYYCHRDAYYREKSISAQCSPSRNSTDEFSENSPLECVKGVCACRAGFSHIDGECKRVMCTIGLRGEPSVDRNNQLIRCGRSSDCSQGQMCDPNTRVCCKGVNRCPKDYVETGETCENELCKRHGDLCHRPKSGKVKICCTEDGA</sequence>
<proteinExistence type="predicted"/>
<gene>
    <name evidence="1" type="ORF">ANCCEY_09973</name>
</gene>
<reference evidence="1 2" key="1">
    <citation type="submission" date="2013-05" db="EMBL/GenBank/DDBJ databases">
        <title>Draft genome of the parasitic nematode Anyclostoma ceylanicum.</title>
        <authorList>
            <person name="Mitreva M."/>
        </authorList>
    </citation>
    <scope>NUCLEOTIDE SEQUENCE [LARGE SCALE GENOMIC DNA]</scope>
</reference>
<evidence type="ECO:0000313" key="2">
    <source>
        <dbReference type="Proteomes" id="UP000054495"/>
    </source>
</evidence>
<name>A0A0D6LIB9_9BILA</name>
<evidence type="ECO:0008006" key="3">
    <source>
        <dbReference type="Google" id="ProtNLM"/>
    </source>
</evidence>
<evidence type="ECO:0000313" key="1">
    <source>
        <dbReference type="EMBL" id="EPB70938.1"/>
    </source>
</evidence>
<dbReference type="AlphaFoldDB" id="A0A0D6LIB9"/>
<accession>A0A0D6LIB9</accession>
<organism evidence="1 2">
    <name type="scientific">Ancylostoma ceylanicum</name>
    <dbReference type="NCBI Taxonomy" id="53326"/>
    <lineage>
        <taxon>Eukaryota</taxon>
        <taxon>Metazoa</taxon>
        <taxon>Ecdysozoa</taxon>
        <taxon>Nematoda</taxon>
        <taxon>Chromadorea</taxon>
        <taxon>Rhabditida</taxon>
        <taxon>Rhabditina</taxon>
        <taxon>Rhabditomorpha</taxon>
        <taxon>Strongyloidea</taxon>
        <taxon>Ancylostomatidae</taxon>
        <taxon>Ancylostomatinae</taxon>
        <taxon>Ancylostoma</taxon>
    </lineage>
</organism>
<dbReference type="Proteomes" id="UP000054495">
    <property type="component" value="Unassembled WGS sequence"/>
</dbReference>
<dbReference type="EMBL" id="KE125150">
    <property type="protein sequence ID" value="EPB70938.1"/>
    <property type="molecule type" value="Genomic_DNA"/>
</dbReference>
<keyword evidence="2" id="KW-1185">Reference proteome</keyword>
<protein>
    <recommendedName>
        <fullName evidence="3">EB domain-containing protein</fullName>
    </recommendedName>
</protein>